<evidence type="ECO:0000313" key="2">
    <source>
        <dbReference type="Proteomes" id="UP001595904"/>
    </source>
</evidence>
<accession>A0ABV8SP67</accession>
<reference evidence="2" key="1">
    <citation type="journal article" date="2019" name="Int. J. Syst. Evol. Microbiol.">
        <title>The Global Catalogue of Microorganisms (GCM) 10K type strain sequencing project: providing services to taxonomists for standard genome sequencing and annotation.</title>
        <authorList>
            <consortium name="The Broad Institute Genomics Platform"/>
            <consortium name="The Broad Institute Genome Sequencing Center for Infectious Disease"/>
            <person name="Wu L."/>
            <person name="Ma J."/>
        </authorList>
    </citation>
    <scope>NUCLEOTIDE SEQUENCE [LARGE SCALE GENOMIC DNA]</scope>
    <source>
        <strain evidence="2">CGMCC 1.10759</strain>
    </source>
</reference>
<proteinExistence type="predicted"/>
<dbReference type="Proteomes" id="UP001595904">
    <property type="component" value="Unassembled WGS sequence"/>
</dbReference>
<protein>
    <submittedName>
        <fullName evidence="1">DUF5691 domain-containing protein</fullName>
    </submittedName>
</protein>
<gene>
    <name evidence="1" type="ORF">ACFPN2_03830</name>
</gene>
<comment type="caution">
    <text evidence="1">The sequence shown here is derived from an EMBL/GenBank/DDBJ whole genome shotgun (WGS) entry which is preliminary data.</text>
</comment>
<evidence type="ECO:0000313" key="1">
    <source>
        <dbReference type="EMBL" id="MFC4308204.1"/>
    </source>
</evidence>
<dbReference type="Pfam" id="PF18944">
    <property type="entry name" value="DUF5691"/>
    <property type="match status" value="1"/>
</dbReference>
<name>A0ABV8SP67_9GAMM</name>
<keyword evidence="2" id="KW-1185">Reference proteome</keyword>
<dbReference type="InterPro" id="IPR043746">
    <property type="entry name" value="DUF5691"/>
</dbReference>
<dbReference type="RefSeq" id="WP_380595141.1">
    <property type="nucleotide sequence ID" value="NZ_JBHSDU010000001.1"/>
</dbReference>
<organism evidence="1 2">
    <name type="scientific">Steroidobacter flavus</name>
    <dbReference type="NCBI Taxonomy" id="1842136"/>
    <lineage>
        <taxon>Bacteria</taxon>
        <taxon>Pseudomonadati</taxon>
        <taxon>Pseudomonadota</taxon>
        <taxon>Gammaproteobacteria</taxon>
        <taxon>Steroidobacterales</taxon>
        <taxon>Steroidobacteraceae</taxon>
        <taxon>Steroidobacter</taxon>
    </lineage>
</organism>
<dbReference type="EMBL" id="JBHSDU010000001">
    <property type="protein sequence ID" value="MFC4308204.1"/>
    <property type="molecule type" value="Genomic_DNA"/>
</dbReference>
<sequence length="513" mass="57029">MSAPPSPWDQLASLATLGTRRASIDNQPLWPEASLSPLREPASPERTLLRAASARKLWDLAGARAAPEAVVAAASPAPTSNASELPEAAAMRLVRMIGGDRREFIPEWFEHARESKRILPPHFLPLVLEHVPPAIRATASSVLGPTAAWLAQLNSTWTVTPIVAEPSEQRWQEGTLEERRAELAAMRARDPARGRDWVTATWESDPPEARETFVRILQIGLSDQDEAFLESALDDKRKAVRQAAIECLARLPHSAHAQRMRSRLEPLVSFEGKSGLLGKFTKRKLIIELPTAPDKAAQRDGIDVKVPAQRKIGERTYWLVQLVELSQPNDWTTRFQCDPATLIDAVMATEYATELLGAFSEAAKRHRDSAWLRALCDAWLNLKQESYIGTQAVAQLVAAANEEERGALIEALLGKKDHDFAFTLLASIDVPWTSGLTAKALELLTNRARDERQQWSHNRNALSQWALNCDVPTAASKLPRILEATSTESAWRNALEEFNDLVEFRAAMKREMV</sequence>